<dbReference type="RefSeq" id="WP_155794773.1">
    <property type="nucleotide sequence ID" value="NZ_CP017637.1"/>
</dbReference>
<evidence type="ECO:0000313" key="2">
    <source>
        <dbReference type="Proteomes" id="UP000181962"/>
    </source>
</evidence>
<reference evidence="1 2" key="1">
    <citation type="submission" date="2016-11" db="EMBL/GenBank/DDBJ databases">
        <title>Complete Genome Sequence of Bradyrhizobium sp. strain J5, an isolated from soybean nodule in Hokkaido.</title>
        <authorList>
            <person name="Kanehara K."/>
        </authorList>
    </citation>
    <scope>NUCLEOTIDE SEQUENCE [LARGE SCALE GENOMIC DNA]</scope>
    <source>
        <strain evidence="1 2">J5</strain>
    </source>
</reference>
<protein>
    <submittedName>
        <fullName evidence="1">Uncharacterized protein</fullName>
    </submittedName>
</protein>
<organism evidence="1 2">
    <name type="scientific">Bradyrhizobium japonicum</name>
    <dbReference type="NCBI Taxonomy" id="375"/>
    <lineage>
        <taxon>Bacteria</taxon>
        <taxon>Pseudomonadati</taxon>
        <taxon>Pseudomonadota</taxon>
        <taxon>Alphaproteobacteria</taxon>
        <taxon>Hyphomicrobiales</taxon>
        <taxon>Nitrobacteraceae</taxon>
        <taxon>Bradyrhizobium</taxon>
    </lineage>
</organism>
<evidence type="ECO:0000313" key="1">
    <source>
        <dbReference type="EMBL" id="APG06978.1"/>
    </source>
</evidence>
<gene>
    <name evidence="1" type="ORF">BKD09_01430</name>
</gene>
<proteinExistence type="predicted"/>
<dbReference type="Proteomes" id="UP000181962">
    <property type="component" value="Chromosome"/>
</dbReference>
<name>A0A1L3F0Z3_BRAJP</name>
<dbReference type="AlphaFoldDB" id="A0A1L3F0Z3"/>
<sequence>MTRQRPVIHRNLVELLSEFGDRGIAEQEALNLRAAMLAQSDGYLLSEGEDGLRAEPQQPRSGSVGKDLRRLATVARRTRRGQISRKDWAHTWAAQSRSVRRACRPYLLREGSRSLDPGKLLPNIYADGVNILIPAPEAILDAIDAFLQIDAAERQRHRHDPGARIVMTALRTAYTALTGKPARGRGRGVDGEQPSAFIQFGRKVEALFGTHVLPNADSTRLRRNFGDK</sequence>
<dbReference type="EMBL" id="CP017637">
    <property type="protein sequence ID" value="APG06978.1"/>
    <property type="molecule type" value="Genomic_DNA"/>
</dbReference>
<accession>A0A1L3F0Z3</accession>